<evidence type="ECO:0000313" key="1">
    <source>
        <dbReference type="EMBL" id="EJW92968.1"/>
    </source>
</evidence>
<protein>
    <submittedName>
        <fullName evidence="1">Uncharacterized protein</fullName>
    </submittedName>
</protein>
<dbReference type="AlphaFoldDB" id="J9FEX4"/>
<name>J9FEX4_9ZZZZ</name>
<proteinExistence type="predicted"/>
<reference evidence="1" key="1">
    <citation type="journal article" date="2012" name="PLoS ONE">
        <title>Gene sets for utilization of primary and secondary nutrition supplies in the distal gut of endangered iberian lynx.</title>
        <authorList>
            <person name="Alcaide M."/>
            <person name="Messina E."/>
            <person name="Richter M."/>
            <person name="Bargiela R."/>
            <person name="Peplies J."/>
            <person name="Huws S.A."/>
            <person name="Newbold C.J."/>
            <person name="Golyshin P.N."/>
            <person name="Simon M.A."/>
            <person name="Lopez G."/>
            <person name="Yakimov M.M."/>
            <person name="Ferrer M."/>
        </authorList>
    </citation>
    <scope>NUCLEOTIDE SEQUENCE</scope>
</reference>
<gene>
    <name evidence="1" type="ORF">EVA_18925</name>
</gene>
<feature type="non-terminal residue" evidence="1">
    <location>
        <position position="1"/>
    </location>
</feature>
<dbReference type="EMBL" id="AMCI01007234">
    <property type="protein sequence ID" value="EJW92968.1"/>
    <property type="molecule type" value="Genomic_DNA"/>
</dbReference>
<comment type="caution">
    <text evidence="1">The sequence shown here is derived from an EMBL/GenBank/DDBJ whole genome shotgun (WGS) entry which is preliminary data.</text>
</comment>
<organism evidence="1">
    <name type="scientific">gut metagenome</name>
    <dbReference type="NCBI Taxonomy" id="749906"/>
    <lineage>
        <taxon>unclassified sequences</taxon>
        <taxon>metagenomes</taxon>
        <taxon>organismal metagenomes</taxon>
    </lineage>
</organism>
<accession>J9FEX4</accession>
<sequence length="93" mass="10715">NHFKFKKNKVFSFPDPDSINVRSLDFKLSDIISFSGSINVKFKEDSTKDILKVISTEETNCKICLSNFKTIYLGESIASYFRSIIPEREIINN</sequence>